<gene>
    <name evidence="1" type="ORF">NSMM_540052</name>
</gene>
<proteinExistence type="predicted"/>
<dbReference type="EMBL" id="FMWO01000063">
    <property type="protein sequence ID" value="SCZ86449.1"/>
    <property type="molecule type" value="Genomic_DNA"/>
</dbReference>
<dbReference type="AlphaFoldDB" id="A0A1G5SJB5"/>
<dbReference type="Proteomes" id="UP000198729">
    <property type="component" value="Unassembled WGS sequence"/>
</dbReference>
<organism evidence="1 2">
    <name type="scientific">Nitrosomonas mobilis</name>
    <dbReference type="NCBI Taxonomy" id="51642"/>
    <lineage>
        <taxon>Bacteria</taxon>
        <taxon>Pseudomonadati</taxon>
        <taxon>Pseudomonadota</taxon>
        <taxon>Betaproteobacteria</taxon>
        <taxon>Nitrosomonadales</taxon>
        <taxon>Nitrosomonadaceae</taxon>
        <taxon>Nitrosomonas</taxon>
    </lineage>
</organism>
<reference evidence="1 2" key="1">
    <citation type="submission" date="2016-10" db="EMBL/GenBank/DDBJ databases">
        <authorList>
            <person name="de Groot N.N."/>
        </authorList>
    </citation>
    <scope>NUCLEOTIDE SEQUENCE [LARGE SCALE GENOMIC DNA]</scope>
    <source>
        <strain evidence="1">1</strain>
    </source>
</reference>
<name>A0A1G5SJB5_9PROT</name>
<evidence type="ECO:0000313" key="2">
    <source>
        <dbReference type="Proteomes" id="UP000198729"/>
    </source>
</evidence>
<accession>A0A1G5SJB5</accession>
<keyword evidence="2" id="KW-1185">Reference proteome</keyword>
<sequence>MGARNWVSMLCLSEAIGHKLYDRLLQCAATAQTQRWIAAECGREGLLENSKDGGLKHLTTTKEVEYAGFISISFGSVNFASSFS</sequence>
<protein>
    <submittedName>
        <fullName evidence="1">Uncharacterized protein</fullName>
    </submittedName>
</protein>
<evidence type="ECO:0000313" key="1">
    <source>
        <dbReference type="EMBL" id="SCZ86449.1"/>
    </source>
</evidence>